<feature type="domain" description="GP-PDE" evidence="8">
    <location>
        <begin position="46"/>
        <end position="327"/>
    </location>
</feature>
<comment type="subcellular location">
    <subcellularLocation>
        <location evidence="1">Membrane</location>
    </subcellularLocation>
</comment>
<evidence type="ECO:0000313" key="10">
    <source>
        <dbReference type="Proteomes" id="UP000009168"/>
    </source>
</evidence>
<dbReference type="OrthoDB" id="311925at2759"/>
<evidence type="ECO:0000256" key="2">
    <source>
        <dbReference type="ARBA" id="ARBA00007277"/>
    </source>
</evidence>
<keyword evidence="4" id="KW-0378">Hydrolase</keyword>
<protein>
    <submittedName>
        <fullName evidence="9">Glycerophosphodiester phosphodiesterase</fullName>
    </submittedName>
</protein>
<evidence type="ECO:0000256" key="1">
    <source>
        <dbReference type="ARBA" id="ARBA00004370"/>
    </source>
</evidence>
<dbReference type="GO" id="GO:0046475">
    <property type="term" value="P:glycerophospholipid catabolic process"/>
    <property type="evidence" value="ECO:0007669"/>
    <property type="project" value="TreeGrafter"/>
</dbReference>
<dbReference type="InParanoid" id="Q23VE2"/>
<sequence>MIMYILGALTVYWATSYFFLKNPQILKKKKSWKSPLLSKALNKEQVLHIAHRGGSRYKVENTIESFENGLKEGTNVLELDVCMTKDKQIIVIHDDNLKRMCGVNKLTEEFDYKDLPKFQEEIHLDFSVGGKVYSKDYKNPYIPTLDEVFTRFPGVHMNIEIKTPNEEFIQMMNKLIIKHNREDITIWGCKNPEMSRRLKEVNPNINRFFSLGGLKDLVIKYFTGLLPFSEIQEESLQIPIFNREHYEWKKLESKGFMQHLACRVYFLAIRLLLSSFIAKPLFEHLRQRGILVIFWVMNNREMFEECLQFSGCVGIMTDEPALLTQFLKEKTVYKKD</sequence>
<evidence type="ECO:0000313" key="9">
    <source>
        <dbReference type="EMBL" id="EAS00494.2"/>
    </source>
</evidence>
<dbReference type="PROSITE" id="PS51704">
    <property type="entry name" value="GP_PDE"/>
    <property type="match status" value="1"/>
</dbReference>
<dbReference type="CDD" id="cd08612">
    <property type="entry name" value="GDPD_GDE4"/>
    <property type="match status" value="1"/>
</dbReference>
<dbReference type="eggNOG" id="KOG2258">
    <property type="taxonomic scope" value="Eukaryota"/>
</dbReference>
<evidence type="ECO:0000256" key="3">
    <source>
        <dbReference type="ARBA" id="ARBA00022692"/>
    </source>
</evidence>
<evidence type="ECO:0000256" key="7">
    <source>
        <dbReference type="ARBA" id="ARBA00023136"/>
    </source>
</evidence>
<dbReference type="SUPFAM" id="SSF51695">
    <property type="entry name" value="PLC-like phosphodiesterases"/>
    <property type="match status" value="1"/>
</dbReference>
<comment type="similarity">
    <text evidence="2">Belongs to the glycerophosphoryl diester phosphodiesterase family.</text>
</comment>
<evidence type="ECO:0000256" key="6">
    <source>
        <dbReference type="ARBA" id="ARBA00023098"/>
    </source>
</evidence>
<dbReference type="GeneID" id="7825781"/>
<reference evidence="10" key="1">
    <citation type="journal article" date="2006" name="PLoS Biol.">
        <title>Macronuclear genome sequence of the ciliate Tetrahymena thermophila, a model eukaryote.</title>
        <authorList>
            <person name="Eisen J.A."/>
            <person name="Coyne R.S."/>
            <person name="Wu M."/>
            <person name="Wu D."/>
            <person name="Thiagarajan M."/>
            <person name="Wortman J.R."/>
            <person name="Badger J.H."/>
            <person name="Ren Q."/>
            <person name="Amedeo P."/>
            <person name="Jones K.M."/>
            <person name="Tallon L.J."/>
            <person name="Delcher A.L."/>
            <person name="Salzberg S.L."/>
            <person name="Silva J.C."/>
            <person name="Haas B.J."/>
            <person name="Majoros W.H."/>
            <person name="Farzad M."/>
            <person name="Carlton J.M."/>
            <person name="Smith R.K. Jr."/>
            <person name="Garg J."/>
            <person name="Pearlman R.E."/>
            <person name="Karrer K.M."/>
            <person name="Sun L."/>
            <person name="Manning G."/>
            <person name="Elde N.C."/>
            <person name="Turkewitz A.P."/>
            <person name="Asai D.J."/>
            <person name="Wilkes D.E."/>
            <person name="Wang Y."/>
            <person name="Cai H."/>
            <person name="Collins K."/>
            <person name="Stewart B.A."/>
            <person name="Lee S.R."/>
            <person name="Wilamowska K."/>
            <person name="Weinberg Z."/>
            <person name="Ruzzo W.L."/>
            <person name="Wloga D."/>
            <person name="Gaertig J."/>
            <person name="Frankel J."/>
            <person name="Tsao C.-C."/>
            <person name="Gorovsky M.A."/>
            <person name="Keeling P.J."/>
            <person name="Waller R.F."/>
            <person name="Patron N.J."/>
            <person name="Cherry J.M."/>
            <person name="Stover N.A."/>
            <person name="Krieger C.J."/>
            <person name="del Toro C."/>
            <person name="Ryder H.F."/>
            <person name="Williamson S.C."/>
            <person name="Barbeau R.A."/>
            <person name="Hamilton E.P."/>
            <person name="Orias E."/>
        </authorList>
    </citation>
    <scope>NUCLEOTIDE SEQUENCE [LARGE SCALE GENOMIC DNA]</scope>
    <source>
        <strain evidence="10">SB210</strain>
    </source>
</reference>
<dbReference type="GO" id="GO:0005737">
    <property type="term" value="C:cytoplasm"/>
    <property type="evidence" value="ECO:0007669"/>
    <property type="project" value="UniProtKB-ARBA"/>
</dbReference>
<dbReference type="InterPro" id="IPR052271">
    <property type="entry name" value="GDPD-Related"/>
</dbReference>
<dbReference type="RefSeq" id="XP_001020739.2">
    <property type="nucleotide sequence ID" value="XM_001020739.2"/>
</dbReference>
<accession>Q23VE2</accession>
<evidence type="ECO:0000256" key="4">
    <source>
        <dbReference type="ARBA" id="ARBA00022801"/>
    </source>
</evidence>
<name>Q23VE2_TETTS</name>
<keyword evidence="7" id="KW-0472">Membrane</keyword>
<dbReference type="Proteomes" id="UP000009168">
    <property type="component" value="Unassembled WGS sequence"/>
</dbReference>
<dbReference type="HOGENOM" id="CLU_030006_5_0_1"/>
<dbReference type="GO" id="GO:0016020">
    <property type="term" value="C:membrane"/>
    <property type="evidence" value="ECO:0007669"/>
    <property type="project" value="UniProtKB-SubCell"/>
</dbReference>
<evidence type="ECO:0000259" key="8">
    <source>
        <dbReference type="PROSITE" id="PS51704"/>
    </source>
</evidence>
<keyword evidence="3" id="KW-0812">Transmembrane</keyword>
<dbReference type="PANTHER" id="PTHR42758">
    <property type="entry name" value="PHOSPHATIDYLGLYCEROL PHOSPHOLIPASE C"/>
    <property type="match status" value="1"/>
</dbReference>
<dbReference type="GO" id="GO:0008081">
    <property type="term" value="F:phosphoric diester hydrolase activity"/>
    <property type="evidence" value="ECO:0007669"/>
    <property type="project" value="InterPro"/>
</dbReference>
<gene>
    <name evidence="9" type="ORF">TTHERM_00957590</name>
</gene>
<dbReference type="AlphaFoldDB" id="Q23VE2"/>
<dbReference type="PANTHER" id="PTHR42758:SF2">
    <property type="entry name" value="PHOSPHATIDYLGLYCEROL PHOSPHOLIPASE C"/>
    <property type="match status" value="1"/>
</dbReference>
<dbReference type="InterPro" id="IPR030395">
    <property type="entry name" value="GP_PDE_dom"/>
</dbReference>
<evidence type="ECO:0000256" key="5">
    <source>
        <dbReference type="ARBA" id="ARBA00022989"/>
    </source>
</evidence>
<proteinExistence type="inferred from homology"/>
<dbReference type="EMBL" id="GG662613">
    <property type="protein sequence ID" value="EAS00494.2"/>
    <property type="molecule type" value="Genomic_DNA"/>
</dbReference>
<dbReference type="KEGG" id="tet:TTHERM_00957590"/>
<dbReference type="Gene3D" id="3.20.20.190">
    <property type="entry name" value="Phosphatidylinositol (PI) phosphodiesterase"/>
    <property type="match status" value="1"/>
</dbReference>
<dbReference type="Pfam" id="PF03009">
    <property type="entry name" value="GDPD"/>
    <property type="match status" value="1"/>
</dbReference>
<dbReference type="STRING" id="312017.Q23VE2"/>
<keyword evidence="10" id="KW-1185">Reference proteome</keyword>
<keyword evidence="6" id="KW-0443">Lipid metabolism</keyword>
<dbReference type="InterPro" id="IPR017946">
    <property type="entry name" value="PLC-like_Pdiesterase_TIM-brl"/>
</dbReference>
<keyword evidence="5" id="KW-1133">Transmembrane helix</keyword>
<organism evidence="9 10">
    <name type="scientific">Tetrahymena thermophila (strain SB210)</name>
    <dbReference type="NCBI Taxonomy" id="312017"/>
    <lineage>
        <taxon>Eukaryota</taxon>
        <taxon>Sar</taxon>
        <taxon>Alveolata</taxon>
        <taxon>Ciliophora</taxon>
        <taxon>Intramacronucleata</taxon>
        <taxon>Oligohymenophorea</taxon>
        <taxon>Hymenostomatida</taxon>
        <taxon>Tetrahymenina</taxon>
        <taxon>Tetrahymenidae</taxon>
        <taxon>Tetrahymena</taxon>
    </lineage>
</organism>